<evidence type="ECO:0000259" key="5">
    <source>
        <dbReference type="Pfam" id="PF02940"/>
    </source>
</evidence>
<protein>
    <recommendedName>
        <fullName evidence="3">mRNA 5'-phosphatase</fullName>
        <ecNumber evidence="3">3.6.1.74</ecNumber>
    </recommendedName>
</protein>
<comment type="caution">
    <text evidence="6">The sequence shown here is derived from an EMBL/GenBank/DDBJ whole genome shotgun (WGS) entry which is preliminary data.</text>
</comment>
<evidence type="ECO:0000256" key="2">
    <source>
        <dbReference type="ARBA" id="ARBA00022801"/>
    </source>
</evidence>
<proteinExistence type="predicted"/>
<dbReference type="EC" id="3.6.1.74" evidence="3"/>
<dbReference type="InterPro" id="IPR004206">
    <property type="entry name" value="mRNA_triPase_Cet1"/>
</dbReference>
<gene>
    <name evidence="6" type="ORF">P43SY_008310</name>
</gene>
<dbReference type="InterPro" id="IPR037009">
    <property type="entry name" value="mRNA_triPase_Cet1_sf"/>
</dbReference>
<keyword evidence="1" id="KW-0507">mRNA processing</keyword>
<keyword evidence="2" id="KW-0378">Hydrolase</keyword>
<keyword evidence="7" id="KW-1185">Reference proteome</keyword>
<dbReference type="GO" id="GO:0004651">
    <property type="term" value="F:polynucleotide 5'-phosphatase activity"/>
    <property type="evidence" value="ECO:0007669"/>
    <property type="project" value="InterPro"/>
</dbReference>
<dbReference type="GO" id="GO:0140818">
    <property type="term" value="F:mRNA 5'-triphosphate monophosphatase activity"/>
    <property type="evidence" value="ECO:0007669"/>
    <property type="project" value="UniProtKB-EC"/>
</dbReference>
<evidence type="ECO:0000313" key="7">
    <source>
        <dbReference type="Proteomes" id="UP001209570"/>
    </source>
</evidence>
<name>A0AAD5LDF4_PYTIN</name>
<dbReference type="InterPro" id="IPR033469">
    <property type="entry name" value="CYTH-like_dom_sf"/>
</dbReference>
<dbReference type="EMBL" id="JAKCXM010000313">
    <property type="protein sequence ID" value="KAJ0396036.1"/>
    <property type="molecule type" value="Genomic_DNA"/>
</dbReference>
<comment type="catalytic activity">
    <reaction evidence="4">
        <text>a 5'-end triphospho-ribonucleoside in mRNA + H2O = a 5'-end diphospho-ribonucleoside in mRNA + phosphate + H(+)</text>
        <dbReference type="Rhea" id="RHEA:67004"/>
        <dbReference type="Rhea" id="RHEA-COMP:17164"/>
        <dbReference type="Rhea" id="RHEA-COMP:17165"/>
        <dbReference type="ChEBI" id="CHEBI:15377"/>
        <dbReference type="ChEBI" id="CHEBI:15378"/>
        <dbReference type="ChEBI" id="CHEBI:43474"/>
        <dbReference type="ChEBI" id="CHEBI:167616"/>
        <dbReference type="ChEBI" id="CHEBI:167618"/>
        <dbReference type="EC" id="3.6.1.74"/>
    </reaction>
    <physiologicalReaction direction="left-to-right" evidence="4">
        <dbReference type="Rhea" id="RHEA:67005"/>
    </physiologicalReaction>
</comment>
<feature type="domain" description="mRNA triphosphatase Cet1-like" evidence="5">
    <location>
        <begin position="60"/>
        <end position="201"/>
    </location>
</feature>
<reference evidence="6" key="1">
    <citation type="submission" date="2021-12" db="EMBL/GenBank/DDBJ databases">
        <title>Prjna785345.</title>
        <authorList>
            <person name="Rujirawat T."/>
            <person name="Krajaejun T."/>
        </authorList>
    </citation>
    <scope>NUCLEOTIDE SEQUENCE</scope>
    <source>
        <strain evidence="6">Pi057C3</strain>
    </source>
</reference>
<dbReference type="Gene3D" id="3.20.100.10">
    <property type="entry name" value="mRNA triphosphatase Cet1-like"/>
    <property type="match status" value="1"/>
</dbReference>
<dbReference type="AlphaFoldDB" id="A0AAD5LDF4"/>
<sequence length="206" mass="22828">MAKRPRSILDSTLNSLSRTNESTLSAKKAEAQVAKLTAGRGHAITVEDASTAPDAAIAQFLQSMRALIDEKGFGAQVEVELRFGKITSCLQEARCRPSQEGVDAAVVLTDEQMKGLGARFAPGVAENEFPWYMKRLEGLLKSDAYAQHVEKQVVHNLAHSKRVIEEINPNTNEREPPEMQVKERLGSIDIFLPQCPYDCRVREHSP</sequence>
<evidence type="ECO:0000256" key="3">
    <source>
        <dbReference type="ARBA" id="ARBA00035028"/>
    </source>
</evidence>
<evidence type="ECO:0000256" key="1">
    <source>
        <dbReference type="ARBA" id="ARBA00022664"/>
    </source>
</evidence>
<dbReference type="GO" id="GO:0006397">
    <property type="term" value="P:mRNA processing"/>
    <property type="evidence" value="ECO:0007669"/>
    <property type="project" value="UniProtKB-KW"/>
</dbReference>
<dbReference type="Proteomes" id="UP001209570">
    <property type="component" value="Unassembled WGS sequence"/>
</dbReference>
<organism evidence="6 7">
    <name type="scientific">Pythium insidiosum</name>
    <name type="common">Pythiosis disease agent</name>
    <dbReference type="NCBI Taxonomy" id="114742"/>
    <lineage>
        <taxon>Eukaryota</taxon>
        <taxon>Sar</taxon>
        <taxon>Stramenopiles</taxon>
        <taxon>Oomycota</taxon>
        <taxon>Peronosporomycetes</taxon>
        <taxon>Pythiales</taxon>
        <taxon>Pythiaceae</taxon>
        <taxon>Pythium</taxon>
    </lineage>
</organism>
<dbReference type="SUPFAM" id="SSF55154">
    <property type="entry name" value="CYTH-like phosphatases"/>
    <property type="match status" value="1"/>
</dbReference>
<dbReference type="Pfam" id="PF02940">
    <property type="entry name" value="mRNA_triPase"/>
    <property type="match status" value="1"/>
</dbReference>
<evidence type="ECO:0000313" key="6">
    <source>
        <dbReference type="EMBL" id="KAJ0396036.1"/>
    </source>
</evidence>
<evidence type="ECO:0000256" key="4">
    <source>
        <dbReference type="ARBA" id="ARBA00047740"/>
    </source>
</evidence>
<accession>A0AAD5LDF4</accession>